<evidence type="ECO:0000256" key="8">
    <source>
        <dbReference type="ARBA" id="ARBA00022884"/>
    </source>
</evidence>
<dbReference type="InterPro" id="IPR014001">
    <property type="entry name" value="Helicase_ATP-bd"/>
</dbReference>
<evidence type="ECO:0000256" key="9">
    <source>
        <dbReference type="ARBA" id="ARBA00023242"/>
    </source>
</evidence>
<evidence type="ECO:0000259" key="15">
    <source>
        <dbReference type="PROSITE" id="PS51192"/>
    </source>
</evidence>
<dbReference type="HOGENOM" id="CLU_003041_5_2_1"/>
<comment type="similarity">
    <text evidence="2">Belongs to the DEAD box helicase family. DDX54/DBP10 subfamily.</text>
</comment>
<keyword evidence="14" id="KW-0472">Membrane</keyword>
<keyword evidence="14" id="KW-1133">Transmembrane helix</keyword>
<dbReference type="GO" id="GO:0005524">
    <property type="term" value="F:ATP binding"/>
    <property type="evidence" value="ECO:0007669"/>
    <property type="project" value="UniProtKB-KW"/>
</dbReference>
<dbReference type="RefSeq" id="XP_009061418.1">
    <property type="nucleotide sequence ID" value="XM_009063170.1"/>
</dbReference>
<dbReference type="InterPro" id="IPR014014">
    <property type="entry name" value="RNA_helicase_DEAD_Q_motif"/>
</dbReference>
<accession>V3ZA05</accession>
<protein>
    <recommendedName>
        <fullName evidence="3">RNA helicase</fullName>
        <ecNumber evidence="3">3.6.4.13</ecNumber>
    </recommendedName>
</protein>
<dbReference type="CDD" id="cd17959">
    <property type="entry name" value="DEADc_DDX54"/>
    <property type="match status" value="1"/>
</dbReference>
<evidence type="ECO:0000256" key="14">
    <source>
        <dbReference type="SAM" id="Phobius"/>
    </source>
</evidence>
<evidence type="ECO:0000256" key="10">
    <source>
        <dbReference type="ARBA" id="ARBA00047984"/>
    </source>
</evidence>
<dbReference type="Pfam" id="PF00270">
    <property type="entry name" value="DEAD"/>
    <property type="match status" value="1"/>
</dbReference>
<name>V3ZA05_LOTGI</name>
<evidence type="ECO:0000313" key="19">
    <source>
        <dbReference type="Proteomes" id="UP000030746"/>
    </source>
</evidence>
<keyword evidence="9" id="KW-0539">Nucleus</keyword>
<feature type="compositionally biased region" description="Acidic residues" evidence="13">
    <location>
        <begin position="1"/>
        <end position="12"/>
    </location>
</feature>
<dbReference type="Pfam" id="PF08147">
    <property type="entry name" value="DBP10CT"/>
    <property type="match status" value="1"/>
</dbReference>
<dbReference type="EC" id="3.6.4.13" evidence="3"/>
<evidence type="ECO:0000256" key="12">
    <source>
        <dbReference type="RuleBase" id="RU000492"/>
    </source>
</evidence>
<keyword evidence="4 12" id="KW-0547">Nucleotide-binding</keyword>
<keyword evidence="6 12" id="KW-0347">Helicase</keyword>
<evidence type="ECO:0000256" key="5">
    <source>
        <dbReference type="ARBA" id="ARBA00022801"/>
    </source>
</evidence>
<comment type="subcellular location">
    <subcellularLocation>
        <location evidence="1">Nucleus</location>
        <location evidence="1">Nucleolus</location>
    </subcellularLocation>
</comment>
<dbReference type="EMBL" id="KB202823">
    <property type="protein sequence ID" value="ESO87808.1"/>
    <property type="molecule type" value="Genomic_DNA"/>
</dbReference>
<dbReference type="PANTHER" id="PTHR47959">
    <property type="entry name" value="ATP-DEPENDENT RNA HELICASE RHLE-RELATED"/>
    <property type="match status" value="1"/>
</dbReference>
<keyword evidence="14" id="KW-0812">Transmembrane</keyword>
<dbReference type="InterPro" id="IPR012541">
    <property type="entry name" value="DBP10_C"/>
</dbReference>
<dbReference type="CDD" id="cd18787">
    <property type="entry name" value="SF2_C_DEAD"/>
    <property type="match status" value="1"/>
</dbReference>
<dbReference type="PROSITE" id="PS51194">
    <property type="entry name" value="HELICASE_CTER"/>
    <property type="match status" value="1"/>
</dbReference>
<evidence type="ECO:0000256" key="2">
    <source>
        <dbReference type="ARBA" id="ARBA00010379"/>
    </source>
</evidence>
<dbReference type="SMART" id="SM00487">
    <property type="entry name" value="DEXDc"/>
    <property type="match status" value="1"/>
</dbReference>
<keyword evidence="19" id="KW-1185">Reference proteome</keyword>
<dbReference type="InterPro" id="IPR011545">
    <property type="entry name" value="DEAD/DEAH_box_helicase_dom"/>
</dbReference>
<feature type="short sequence motif" description="Q motif" evidence="11">
    <location>
        <begin position="30"/>
        <end position="58"/>
    </location>
</feature>
<dbReference type="SMART" id="SM00490">
    <property type="entry name" value="HELICc"/>
    <property type="match status" value="1"/>
</dbReference>
<feature type="region of interest" description="Disordered" evidence="13">
    <location>
        <begin position="1"/>
        <end position="39"/>
    </location>
</feature>
<dbReference type="GO" id="GO:0016887">
    <property type="term" value="F:ATP hydrolysis activity"/>
    <property type="evidence" value="ECO:0007669"/>
    <property type="project" value="RHEA"/>
</dbReference>
<dbReference type="Gene3D" id="3.40.50.300">
    <property type="entry name" value="P-loop containing nucleotide triphosphate hydrolases"/>
    <property type="match status" value="2"/>
</dbReference>
<feature type="transmembrane region" description="Helical" evidence="14">
    <location>
        <begin position="694"/>
        <end position="716"/>
    </location>
</feature>
<feature type="domain" description="Helicase ATP-binding" evidence="15">
    <location>
        <begin position="61"/>
        <end position="232"/>
    </location>
</feature>
<organism evidence="18 19">
    <name type="scientific">Lottia gigantea</name>
    <name type="common">Giant owl limpet</name>
    <dbReference type="NCBI Taxonomy" id="225164"/>
    <lineage>
        <taxon>Eukaryota</taxon>
        <taxon>Metazoa</taxon>
        <taxon>Spiralia</taxon>
        <taxon>Lophotrochozoa</taxon>
        <taxon>Mollusca</taxon>
        <taxon>Gastropoda</taxon>
        <taxon>Patellogastropoda</taxon>
        <taxon>Lottioidea</taxon>
        <taxon>Lottiidae</taxon>
        <taxon>Lottia</taxon>
    </lineage>
</organism>
<feature type="compositionally biased region" description="Polar residues" evidence="13">
    <location>
        <begin position="551"/>
        <end position="571"/>
    </location>
</feature>
<keyword evidence="5 12" id="KW-0378">Hydrolase</keyword>
<comment type="catalytic activity">
    <reaction evidence="10">
        <text>ATP + H2O = ADP + phosphate + H(+)</text>
        <dbReference type="Rhea" id="RHEA:13065"/>
        <dbReference type="ChEBI" id="CHEBI:15377"/>
        <dbReference type="ChEBI" id="CHEBI:15378"/>
        <dbReference type="ChEBI" id="CHEBI:30616"/>
        <dbReference type="ChEBI" id="CHEBI:43474"/>
        <dbReference type="ChEBI" id="CHEBI:456216"/>
        <dbReference type="EC" id="3.6.4.13"/>
    </reaction>
</comment>
<dbReference type="Pfam" id="PF00271">
    <property type="entry name" value="Helicase_C"/>
    <property type="match status" value="1"/>
</dbReference>
<proteinExistence type="inferred from homology"/>
<dbReference type="GO" id="GO:0003723">
    <property type="term" value="F:RNA binding"/>
    <property type="evidence" value="ECO:0007669"/>
    <property type="project" value="UniProtKB-KW"/>
</dbReference>
<dbReference type="GO" id="GO:0005829">
    <property type="term" value="C:cytosol"/>
    <property type="evidence" value="ECO:0007669"/>
    <property type="project" value="TreeGrafter"/>
</dbReference>
<evidence type="ECO:0000256" key="13">
    <source>
        <dbReference type="SAM" id="MobiDB-lite"/>
    </source>
</evidence>
<dbReference type="GeneID" id="20232680"/>
<dbReference type="PANTHER" id="PTHR47959:SF8">
    <property type="entry name" value="RNA HELICASE"/>
    <property type="match status" value="1"/>
</dbReference>
<dbReference type="PROSITE" id="PS51192">
    <property type="entry name" value="HELICASE_ATP_BIND_1"/>
    <property type="match status" value="1"/>
</dbReference>
<dbReference type="GO" id="GO:0005730">
    <property type="term" value="C:nucleolus"/>
    <property type="evidence" value="ECO:0007669"/>
    <property type="project" value="UniProtKB-SubCell"/>
</dbReference>
<dbReference type="AlphaFoldDB" id="V3ZA05"/>
<keyword evidence="7 12" id="KW-0067">ATP-binding</keyword>
<dbReference type="InterPro" id="IPR001650">
    <property type="entry name" value="Helicase_C-like"/>
</dbReference>
<evidence type="ECO:0000256" key="3">
    <source>
        <dbReference type="ARBA" id="ARBA00012552"/>
    </source>
</evidence>
<dbReference type="PROSITE" id="PS00039">
    <property type="entry name" value="DEAD_ATP_HELICASE"/>
    <property type="match status" value="1"/>
</dbReference>
<feature type="region of interest" description="Disordered" evidence="13">
    <location>
        <begin position="530"/>
        <end position="605"/>
    </location>
</feature>
<feature type="non-terminal residue" evidence="18">
    <location>
        <position position="1"/>
    </location>
</feature>
<dbReference type="FunFam" id="3.40.50.300:FF:000865">
    <property type="entry name" value="ATP-dependent RNA helicase DDX54"/>
    <property type="match status" value="1"/>
</dbReference>
<dbReference type="InterPro" id="IPR027417">
    <property type="entry name" value="P-loop_NTPase"/>
</dbReference>
<evidence type="ECO:0000256" key="7">
    <source>
        <dbReference type="ARBA" id="ARBA00022840"/>
    </source>
</evidence>
<keyword evidence="8" id="KW-0694">RNA-binding</keyword>
<dbReference type="InterPro" id="IPR033517">
    <property type="entry name" value="DDX54/DBP10_DEAD-box_helicase"/>
</dbReference>
<evidence type="ECO:0000256" key="11">
    <source>
        <dbReference type="PROSITE-ProRule" id="PRU00552"/>
    </source>
</evidence>
<feature type="compositionally biased region" description="Polar residues" evidence="13">
    <location>
        <begin position="532"/>
        <end position="543"/>
    </location>
</feature>
<dbReference type="CTD" id="20232680"/>
<dbReference type="SUPFAM" id="SSF52540">
    <property type="entry name" value="P-loop containing nucleoside triphosphate hydrolases"/>
    <property type="match status" value="2"/>
</dbReference>
<dbReference type="SMART" id="SM01123">
    <property type="entry name" value="DBP10CT"/>
    <property type="match status" value="1"/>
</dbReference>
<dbReference type="Proteomes" id="UP000030746">
    <property type="component" value="Unassembled WGS sequence"/>
</dbReference>
<feature type="domain" description="Helicase C-terminal" evidence="16">
    <location>
        <begin position="262"/>
        <end position="405"/>
    </location>
</feature>
<feature type="domain" description="DEAD-box RNA helicase Q" evidence="17">
    <location>
        <begin position="30"/>
        <end position="58"/>
    </location>
</feature>
<dbReference type="OrthoDB" id="10261375at2759"/>
<dbReference type="OMA" id="EDQFGMM"/>
<evidence type="ECO:0000313" key="18">
    <source>
        <dbReference type="EMBL" id="ESO87808.1"/>
    </source>
</evidence>
<dbReference type="InterPro" id="IPR000629">
    <property type="entry name" value="RNA-helicase_DEAD-box_CS"/>
</dbReference>
<dbReference type="InterPro" id="IPR050079">
    <property type="entry name" value="DEAD_box_RNA_helicase"/>
</dbReference>
<dbReference type="GO" id="GO:0003724">
    <property type="term" value="F:RNA helicase activity"/>
    <property type="evidence" value="ECO:0007669"/>
    <property type="project" value="UniProtKB-EC"/>
</dbReference>
<evidence type="ECO:0000256" key="4">
    <source>
        <dbReference type="ARBA" id="ARBA00022741"/>
    </source>
</evidence>
<evidence type="ECO:0000256" key="6">
    <source>
        <dbReference type="ARBA" id="ARBA00022806"/>
    </source>
</evidence>
<dbReference type="PROSITE" id="PS51195">
    <property type="entry name" value="Q_MOTIF"/>
    <property type="match status" value="1"/>
</dbReference>
<evidence type="ECO:0000259" key="16">
    <source>
        <dbReference type="PROSITE" id="PS51194"/>
    </source>
</evidence>
<sequence>FDESDDDYDDEVSNTRDLVRSQNRKKKKSGGFQSMGLSTNTFKGIQHKGYKIPTPIQRKTIPIIMNGKDVVAMARTGSGKTAAFLIPLFEQLKIHSSNGARAMIMSPTRELALQTLKFTKEIGKHTDLRAAVILGGDRMEYQFSALHENPDIIIATPGRFLHVTMEMNLKLKSMEYVVFDEADRLFEMGFQEQLHEIIHRLPESRQTLLFSATLPKQLVEFAKAGLNDPTLIRLDVDNKLSEHLQTVYISCRSDDKPALLINLLQNIIPTKEQCFIFAATKHHVEYLQLILEKAGISCSYIYSSLDPTARKIAVGKFQMKKVRVMIVTDLAARGIDIPMLDNVINYNFPAKSKLFVHRVGRVARAGRTGTAFSIISPDEVQFLVDLHVFLGRPLKLVTGNQQHDDEDGLYGTYPRNFLDSDILMLRQWHSESLDLNEMKRVCGNAYKQYLRSRPNPAPESVKRVKQMESDGIILGVHPCYKSKTDSDDAEQQKLLNALKSYKSRSTVFEMNITGKCKSHDIMKEKRAKHQAVISTTTQKTTQNKLDRELVNTRSGSNKQDSQANAEESVFSTVIDGKPSSKYDMNRKKKKRDRIGRDEENYLSYQPADYQSEKGLSLGGFEREVAGAEIEIVGDDIDTIRNQRVQSKWDRKRKRFVKDGGGDPNKKKIRTESGAWIPASYKSSVYPFQIWSKNMVLMTLILKFHASLFSQILILIYL</sequence>
<dbReference type="KEGG" id="lgi:LOTGIDRAFT_127166"/>
<evidence type="ECO:0000256" key="1">
    <source>
        <dbReference type="ARBA" id="ARBA00004604"/>
    </source>
</evidence>
<reference evidence="18 19" key="1">
    <citation type="journal article" date="2013" name="Nature">
        <title>Insights into bilaterian evolution from three spiralian genomes.</title>
        <authorList>
            <person name="Simakov O."/>
            <person name="Marletaz F."/>
            <person name="Cho S.J."/>
            <person name="Edsinger-Gonzales E."/>
            <person name="Havlak P."/>
            <person name="Hellsten U."/>
            <person name="Kuo D.H."/>
            <person name="Larsson T."/>
            <person name="Lv J."/>
            <person name="Arendt D."/>
            <person name="Savage R."/>
            <person name="Osoegawa K."/>
            <person name="de Jong P."/>
            <person name="Grimwood J."/>
            <person name="Chapman J.A."/>
            <person name="Shapiro H."/>
            <person name="Aerts A."/>
            <person name="Otillar R.P."/>
            <person name="Terry A.Y."/>
            <person name="Boore J.L."/>
            <person name="Grigoriev I.V."/>
            <person name="Lindberg D.R."/>
            <person name="Seaver E.C."/>
            <person name="Weisblat D.A."/>
            <person name="Putnam N.H."/>
            <person name="Rokhsar D.S."/>
        </authorList>
    </citation>
    <scope>NUCLEOTIDE SEQUENCE [LARGE SCALE GENOMIC DNA]</scope>
</reference>
<evidence type="ECO:0000259" key="17">
    <source>
        <dbReference type="PROSITE" id="PS51195"/>
    </source>
</evidence>
<gene>
    <name evidence="18" type="ORF">LOTGIDRAFT_127166</name>
</gene>
<dbReference type="STRING" id="225164.V3ZA05"/>